<evidence type="ECO:0000313" key="10">
    <source>
        <dbReference type="Proteomes" id="UP001396334"/>
    </source>
</evidence>
<dbReference type="InterPro" id="IPR000719">
    <property type="entry name" value="Prot_kinase_dom"/>
</dbReference>
<keyword evidence="2" id="KW-0808">Transferase</keyword>
<evidence type="ECO:0000256" key="7">
    <source>
        <dbReference type="ARBA" id="ARBA00023180"/>
    </source>
</evidence>
<evidence type="ECO:0000256" key="4">
    <source>
        <dbReference type="ARBA" id="ARBA00022729"/>
    </source>
</evidence>
<proteinExistence type="predicted"/>
<dbReference type="Gene3D" id="1.10.510.10">
    <property type="entry name" value="Transferase(Phosphotransferase) domain 1"/>
    <property type="match status" value="2"/>
</dbReference>
<keyword evidence="3" id="KW-0812">Transmembrane</keyword>
<evidence type="ECO:0000256" key="3">
    <source>
        <dbReference type="ARBA" id="ARBA00022692"/>
    </source>
</evidence>
<keyword evidence="7" id="KW-0325">Glycoprotein</keyword>
<dbReference type="InterPro" id="IPR011009">
    <property type="entry name" value="Kinase-like_dom_sf"/>
</dbReference>
<organism evidence="9 10">
    <name type="scientific">Hibiscus sabdariffa</name>
    <name type="common">roselle</name>
    <dbReference type="NCBI Taxonomy" id="183260"/>
    <lineage>
        <taxon>Eukaryota</taxon>
        <taxon>Viridiplantae</taxon>
        <taxon>Streptophyta</taxon>
        <taxon>Embryophyta</taxon>
        <taxon>Tracheophyta</taxon>
        <taxon>Spermatophyta</taxon>
        <taxon>Magnoliopsida</taxon>
        <taxon>eudicotyledons</taxon>
        <taxon>Gunneridae</taxon>
        <taxon>Pentapetalae</taxon>
        <taxon>rosids</taxon>
        <taxon>malvids</taxon>
        <taxon>Malvales</taxon>
        <taxon>Malvaceae</taxon>
        <taxon>Malvoideae</taxon>
        <taxon>Hibiscus</taxon>
    </lineage>
</organism>
<dbReference type="InterPro" id="IPR001245">
    <property type="entry name" value="Ser-Thr/Tyr_kinase_cat_dom"/>
</dbReference>
<evidence type="ECO:0000256" key="6">
    <source>
        <dbReference type="ARBA" id="ARBA00023136"/>
    </source>
</evidence>
<dbReference type="InterPro" id="IPR045874">
    <property type="entry name" value="LRK10/LRL21-25-like"/>
</dbReference>
<evidence type="ECO:0000256" key="1">
    <source>
        <dbReference type="ARBA" id="ARBA00004479"/>
    </source>
</evidence>
<keyword evidence="6" id="KW-0472">Membrane</keyword>
<evidence type="ECO:0000313" key="9">
    <source>
        <dbReference type="EMBL" id="KAK9041769.1"/>
    </source>
</evidence>
<reference evidence="9 10" key="1">
    <citation type="journal article" date="2024" name="G3 (Bethesda)">
        <title>Genome assembly of Hibiscus sabdariffa L. provides insights into metabolisms of medicinal natural products.</title>
        <authorList>
            <person name="Kim T."/>
        </authorList>
    </citation>
    <scope>NUCLEOTIDE SEQUENCE [LARGE SCALE GENOMIC DNA]</scope>
    <source>
        <strain evidence="9">TK-2024</strain>
        <tissue evidence="9">Old leaves</tissue>
    </source>
</reference>
<dbReference type="Proteomes" id="UP001396334">
    <property type="component" value="Unassembled WGS sequence"/>
</dbReference>
<keyword evidence="2" id="KW-0723">Serine/threonine-protein kinase</keyword>
<name>A0ABR2TWV1_9ROSI</name>
<evidence type="ECO:0000256" key="5">
    <source>
        <dbReference type="ARBA" id="ARBA00022989"/>
    </source>
</evidence>
<comment type="caution">
    <text evidence="9">The sequence shown here is derived from an EMBL/GenBank/DDBJ whole genome shotgun (WGS) entry which is preliminary data.</text>
</comment>
<accession>A0ABR2TWV1</accession>
<dbReference type="PROSITE" id="PS50011">
    <property type="entry name" value="PROTEIN_KINASE_DOM"/>
    <property type="match status" value="1"/>
</dbReference>
<keyword evidence="5" id="KW-1133">Transmembrane helix</keyword>
<evidence type="ECO:0000256" key="2">
    <source>
        <dbReference type="ARBA" id="ARBA00022527"/>
    </source>
</evidence>
<comment type="subcellular location">
    <subcellularLocation>
        <location evidence="1">Membrane</location>
        <topology evidence="1">Single-pass type I membrane protein</topology>
    </subcellularLocation>
</comment>
<gene>
    <name evidence="9" type="ORF">V6N11_016859</name>
</gene>
<keyword evidence="10" id="KW-1185">Reference proteome</keyword>
<dbReference type="Pfam" id="PF07714">
    <property type="entry name" value="PK_Tyr_Ser-Thr"/>
    <property type="match status" value="2"/>
</dbReference>
<evidence type="ECO:0000259" key="8">
    <source>
        <dbReference type="PROSITE" id="PS50011"/>
    </source>
</evidence>
<dbReference type="EMBL" id="JBBPBN010000004">
    <property type="protein sequence ID" value="KAK9041769.1"/>
    <property type="molecule type" value="Genomic_DNA"/>
</dbReference>
<protein>
    <recommendedName>
        <fullName evidence="8">Protein kinase domain-containing protein</fullName>
    </recommendedName>
</protein>
<sequence>MLDWAEATTAALLSVETLKSVGLSNRKLSLTSAVTKGKLRSGRLVESKANGEDFISEVATVGRIHHVNVVQLVGFCVEGSKQALVYDFMTNGSLDKILFSKETCTLSWPKLLEIALVNDSIISLTAARGTLGYIAPELFYKNIGGVSYKADVYSFGMLLMEMVGRRRNLNVSVEQSSRIYFPSWIYDRFDQGEGIELGDVTEVDENIARKIVMVALWCIQMKPNNRPPMSKVLEMLENEVELLELPPKPFLFSLDMSSEDHSKTNTMDEATTSKSSVDLTNFVSARQGRSQKVSAASGGMLSGFKMTIIIILKITELETSRIGPNVFGVTTGIEIVAPVPVELWFNCCNPKLLVLPSKMINKELSEQLQNSRMTLLLTVSSD</sequence>
<dbReference type="PANTHER" id="PTHR27009">
    <property type="entry name" value="RUST RESISTANCE KINASE LR10-RELATED"/>
    <property type="match status" value="1"/>
</dbReference>
<feature type="domain" description="Protein kinase" evidence="8">
    <location>
        <begin position="1"/>
        <end position="251"/>
    </location>
</feature>
<keyword evidence="2" id="KW-0418">Kinase</keyword>
<dbReference type="SUPFAM" id="SSF56112">
    <property type="entry name" value="Protein kinase-like (PK-like)"/>
    <property type="match status" value="1"/>
</dbReference>
<keyword evidence="4" id="KW-0732">Signal</keyword>